<feature type="chain" id="PRO_5039706680" evidence="4">
    <location>
        <begin position="21"/>
        <end position="421"/>
    </location>
</feature>
<dbReference type="Proteomes" id="UP000185669">
    <property type="component" value="Unassembled WGS sequence"/>
</dbReference>
<organism evidence="5 6">
    <name type="scientific">Halanaerobium kushneri</name>
    <dbReference type="NCBI Taxonomy" id="56779"/>
    <lineage>
        <taxon>Bacteria</taxon>
        <taxon>Bacillati</taxon>
        <taxon>Bacillota</taxon>
        <taxon>Clostridia</taxon>
        <taxon>Halanaerobiales</taxon>
        <taxon>Halanaerobiaceae</taxon>
        <taxon>Halanaerobium</taxon>
    </lineage>
</organism>
<dbReference type="Pfam" id="PF13416">
    <property type="entry name" value="SBP_bac_8"/>
    <property type="match status" value="1"/>
</dbReference>
<dbReference type="OrthoDB" id="9763054at2"/>
<dbReference type="PANTHER" id="PTHR43649">
    <property type="entry name" value="ARABINOSE-BINDING PROTEIN-RELATED"/>
    <property type="match status" value="1"/>
</dbReference>
<feature type="signal peptide" evidence="4">
    <location>
        <begin position="1"/>
        <end position="20"/>
    </location>
</feature>
<evidence type="ECO:0000313" key="6">
    <source>
        <dbReference type="Proteomes" id="UP000185669"/>
    </source>
</evidence>
<dbReference type="InterPro" id="IPR050490">
    <property type="entry name" value="Bact_solute-bd_prot1"/>
</dbReference>
<protein>
    <submittedName>
        <fullName evidence="5">Carbohydrate ABC transporter substrate-binding protein, CUT1 family</fullName>
    </submittedName>
</protein>
<evidence type="ECO:0000256" key="2">
    <source>
        <dbReference type="ARBA" id="ARBA00022448"/>
    </source>
</evidence>
<evidence type="ECO:0000256" key="1">
    <source>
        <dbReference type="ARBA" id="ARBA00008520"/>
    </source>
</evidence>
<keyword evidence="2" id="KW-0813">Transport</keyword>
<dbReference type="EMBL" id="FTNC01000010">
    <property type="protein sequence ID" value="SIQ91651.1"/>
    <property type="molecule type" value="Genomic_DNA"/>
</dbReference>
<gene>
    <name evidence="5" type="ORF">SAMN05421834_11018</name>
</gene>
<keyword evidence="3 4" id="KW-0732">Signal</keyword>
<dbReference type="PROSITE" id="PS01037">
    <property type="entry name" value="SBP_BACTERIAL_1"/>
    <property type="match status" value="1"/>
</dbReference>
<reference evidence="6" key="1">
    <citation type="submission" date="2017-01" db="EMBL/GenBank/DDBJ databases">
        <authorList>
            <person name="Varghese N."/>
            <person name="Submissions S."/>
        </authorList>
    </citation>
    <scope>NUCLEOTIDE SEQUENCE [LARGE SCALE GENOMIC DNA]</scope>
    <source>
        <strain evidence="6">ATCC 700103</strain>
    </source>
</reference>
<dbReference type="GO" id="GO:0055085">
    <property type="term" value="P:transmembrane transport"/>
    <property type="evidence" value="ECO:0007669"/>
    <property type="project" value="InterPro"/>
</dbReference>
<dbReference type="RefSeq" id="WP_076544867.1">
    <property type="nucleotide sequence ID" value="NZ_FTNC01000010.1"/>
</dbReference>
<evidence type="ECO:0000256" key="3">
    <source>
        <dbReference type="ARBA" id="ARBA00022729"/>
    </source>
</evidence>
<name>A0A1N6WNQ4_9FIRM</name>
<sequence>MLKKLSMVVLVLALVFSINAGVMAQDDVTEIQLLIGKPEVAKQLEEMVGKFNQEKDDINLELIPLAGQNAYQKMTAMYSSGNAATIINMGGEIDEFGDRLLDLSDMKIADYLVEGTAYTYNDKLVALPLTVEAFGLIYNKDVIEDVFGSDYDISKVNTRKELEEVFKEIKAADGVAPVTLSPMDWSLGAHLTNIMFTTQSAESSKRHQFLDSMKKGEVDLVNNKQFDGWLKTFDLIKEYNLHQSSPLSPTYDDAVMELANGEAAFWFMGNWALPQLNEVNAEAEYGFLPYPISNNPDDYGNNKISVGVPSYWVIDKSQSTEAEQEAAKEFLTWLVTSETGQDYYINQLNFIPAFDNFEISPQDNLSNSIIEYMNKGNTLEWMNNYYPSGYFPEMGSSLQKYLAGYSDKEQLAEEFMNLWQE</sequence>
<dbReference type="InterPro" id="IPR006059">
    <property type="entry name" value="SBP"/>
</dbReference>
<accession>A0A1N6WNQ4</accession>
<comment type="similarity">
    <text evidence="1">Belongs to the bacterial solute-binding protein 1 family.</text>
</comment>
<evidence type="ECO:0000313" key="5">
    <source>
        <dbReference type="EMBL" id="SIQ91651.1"/>
    </source>
</evidence>
<dbReference type="STRING" id="56779.SAMN05421834_11018"/>
<dbReference type="PANTHER" id="PTHR43649:SF34">
    <property type="entry name" value="ABC TRANSPORTER PERIPLASMIC-BINDING PROTEIN YCJN-RELATED"/>
    <property type="match status" value="1"/>
</dbReference>
<dbReference type="InterPro" id="IPR006061">
    <property type="entry name" value="SBP_1_CS"/>
</dbReference>
<keyword evidence="6" id="KW-1185">Reference proteome</keyword>
<dbReference type="AlphaFoldDB" id="A0A1N6WNQ4"/>
<dbReference type="SUPFAM" id="SSF53850">
    <property type="entry name" value="Periplasmic binding protein-like II"/>
    <property type="match status" value="1"/>
</dbReference>
<evidence type="ECO:0000256" key="4">
    <source>
        <dbReference type="SAM" id="SignalP"/>
    </source>
</evidence>
<proteinExistence type="inferred from homology"/>
<dbReference type="Gene3D" id="3.40.190.10">
    <property type="entry name" value="Periplasmic binding protein-like II"/>
    <property type="match status" value="2"/>
</dbReference>